<keyword evidence="1" id="KW-1133">Transmembrane helix</keyword>
<protein>
    <submittedName>
        <fullName evidence="3">Uncharacterized protein</fullName>
    </submittedName>
</protein>
<evidence type="ECO:0000256" key="1">
    <source>
        <dbReference type="SAM" id="Phobius"/>
    </source>
</evidence>
<keyword evidence="1" id="KW-0812">Transmembrane</keyword>
<feature type="signal peptide" evidence="2">
    <location>
        <begin position="1"/>
        <end position="22"/>
    </location>
</feature>
<feature type="chain" id="PRO_5035172307" evidence="2">
    <location>
        <begin position="23"/>
        <end position="260"/>
    </location>
</feature>
<gene>
    <name evidence="3" type="ORF">PS833_01976</name>
</gene>
<keyword evidence="1" id="KW-0472">Membrane</keyword>
<dbReference type="OrthoDB" id="7065742at2"/>
<dbReference type="RefSeq" id="WP_150797692.1">
    <property type="nucleotide sequence ID" value="NZ_CABVHU010000004.1"/>
</dbReference>
<dbReference type="EMBL" id="CABVHU010000004">
    <property type="protein sequence ID" value="VVN92396.1"/>
    <property type="molecule type" value="Genomic_DNA"/>
</dbReference>
<evidence type="ECO:0000313" key="4">
    <source>
        <dbReference type="Proteomes" id="UP000409037"/>
    </source>
</evidence>
<accession>A0A5E7UUZ6</accession>
<name>A0A5E7UUZ6_PSEFL</name>
<keyword evidence="2" id="KW-0732">Signal</keyword>
<organism evidence="3 4">
    <name type="scientific">Pseudomonas fluorescens</name>
    <dbReference type="NCBI Taxonomy" id="294"/>
    <lineage>
        <taxon>Bacteria</taxon>
        <taxon>Pseudomonadati</taxon>
        <taxon>Pseudomonadota</taxon>
        <taxon>Gammaproteobacteria</taxon>
        <taxon>Pseudomonadales</taxon>
        <taxon>Pseudomonadaceae</taxon>
        <taxon>Pseudomonas</taxon>
    </lineage>
</organism>
<feature type="transmembrane region" description="Helical" evidence="1">
    <location>
        <begin position="78"/>
        <end position="99"/>
    </location>
</feature>
<dbReference type="Proteomes" id="UP000409037">
    <property type="component" value="Unassembled WGS sequence"/>
</dbReference>
<sequence precursor="true">MRHFIHMLGFFTLILCAQPTLAQVATTSTGKQSTAELAKLASQMPIAEELQTAKQQIKILESQLQMTRDYQGSLLDTVYWALGAVFLLVGLLLGFGWFANFRVYERDKEILKAELEGAVRSKADDLEKSISLQTDNISRVVIGKIDEKIKIAETSLNYSLQKIDGRLFDLEFVRLHDKMNANGSDNMALTDALQLLDICIKRDFYKVPDVIHFMLKTIDKGGKFTAGEITRLNVLLDSLPSQYRALLEKLGAKLVAADIF</sequence>
<reference evidence="3 4" key="1">
    <citation type="submission" date="2019-09" db="EMBL/GenBank/DDBJ databases">
        <authorList>
            <person name="Chandra G."/>
            <person name="Truman W A."/>
        </authorList>
    </citation>
    <scope>NUCLEOTIDE SEQUENCE [LARGE SCALE GENOMIC DNA]</scope>
    <source>
        <strain evidence="3">PS833</strain>
    </source>
</reference>
<proteinExistence type="predicted"/>
<evidence type="ECO:0000313" key="3">
    <source>
        <dbReference type="EMBL" id="VVN92396.1"/>
    </source>
</evidence>
<evidence type="ECO:0000256" key="2">
    <source>
        <dbReference type="SAM" id="SignalP"/>
    </source>
</evidence>
<dbReference type="AlphaFoldDB" id="A0A5E7UUZ6"/>